<evidence type="ECO:0000256" key="1">
    <source>
        <dbReference type="SAM" id="MobiDB-lite"/>
    </source>
</evidence>
<reference evidence="2 3" key="1">
    <citation type="journal article" date="2024" name="BMC Biol.">
        <title>Comparative genomics of Ascetosporea gives new insight into the evolutionary basis for animal parasitism in Rhizaria.</title>
        <authorList>
            <person name="Hiltunen Thoren M."/>
            <person name="Onut-Brannstrom I."/>
            <person name="Alfjorden A."/>
            <person name="Peckova H."/>
            <person name="Swords F."/>
            <person name="Hooper C."/>
            <person name="Holzer A.S."/>
            <person name="Bass D."/>
            <person name="Burki F."/>
        </authorList>
    </citation>
    <scope>NUCLEOTIDE SEQUENCE [LARGE SCALE GENOMIC DNA]</scope>
    <source>
        <strain evidence="2">20-A016</strain>
    </source>
</reference>
<comment type="caution">
    <text evidence="2">The sequence shown here is derived from an EMBL/GenBank/DDBJ whole genome shotgun (WGS) entry which is preliminary data.</text>
</comment>
<dbReference type="EMBL" id="JBDODL010000183">
    <property type="protein sequence ID" value="MES1919032.1"/>
    <property type="molecule type" value="Genomic_DNA"/>
</dbReference>
<protein>
    <submittedName>
        <fullName evidence="2">Uncharacterized protein</fullName>
    </submittedName>
</protein>
<name>A0ABV2AHF1_9EUKA</name>
<sequence length="324" mass="36638">MTDKKSSDSSEDLSKNLAKLSFDEELFEEDDDSECEFRVEFSNFPADTRPELLPAFFDLNPKLHSVDEAKIKDIVIIKPGNGIITVTDEVSFAILLSGDKMRFRKKTVSISSLEDPDVTSRIKKRVVIPLVESGELPTVDESLADEAVLSETRESNGPKQQKAPPLNRTRNSGSAQSTRRHSRAPSHNSNSARNLNSRDRNRQSHGRGNWRKSSGRRDTIQSTYNNKERPLRRSNQNVPTEKPQSKKVAAFGGKKFDFSFVNADTQSAPKKRSDIFGSGKFRENKKNETKKEDDSNMRKLKLGFQEKKKEIVASKNKYEALEVN</sequence>
<keyword evidence="3" id="KW-1185">Reference proteome</keyword>
<evidence type="ECO:0000313" key="2">
    <source>
        <dbReference type="EMBL" id="MES1919032.1"/>
    </source>
</evidence>
<proteinExistence type="predicted"/>
<feature type="region of interest" description="Disordered" evidence="1">
    <location>
        <begin position="150"/>
        <end position="247"/>
    </location>
</feature>
<feature type="compositionally biased region" description="Basic residues" evidence="1">
    <location>
        <begin position="203"/>
        <end position="214"/>
    </location>
</feature>
<feature type="compositionally biased region" description="Basic and acidic residues" evidence="1">
    <location>
        <begin position="280"/>
        <end position="295"/>
    </location>
</feature>
<feature type="region of interest" description="Disordered" evidence="1">
    <location>
        <begin position="266"/>
        <end position="295"/>
    </location>
</feature>
<gene>
    <name evidence="2" type="ORF">MHBO_000909</name>
</gene>
<organism evidence="2 3">
    <name type="scientific">Bonamia ostreae</name>
    <dbReference type="NCBI Taxonomy" id="126728"/>
    <lineage>
        <taxon>Eukaryota</taxon>
        <taxon>Sar</taxon>
        <taxon>Rhizaria</taxon>
        <taxon>Endomyxa</taxon>
        <taxon>Ascetosporea</taxon>
        <taxon>Haplosporida</taxon>
        <taxon>Bonamia</taxon>
    </lineage>
</organism>
<feature type="compositionally biased region" description="Polar residues" evidence="1">
    <location>
        <begin position="168"/>
        <end position="177"/>
    </location>
</feature>
<feature type="compositionally biased region" description="Polar residues" evidence="1">
    <location>
        <begin position="185"/>
        <end position="195"/>
    </location>
</feature>
<dbReference type="Proteomes" id="UP001439008">
    <property type="component" value="Unassembled WGS sequence"/>
</dbReference>
<evidence type="ECO:0000313" key="3">
    <source>
        <dbReference type="Proteomes" id="UP001439008"/>
    </source>
</evidence>
<accession>A0ABV2AHF1</accession>